<dbReference type="InterPro" id="IPR051258">
    <property type="entry name" value="Diverse_Substrate_Transporter"/>
</dbReference>
<keyword evidence="3 6" id="KW-0812">Transmembrane</keyword>
<feature type="transmembrane region" description="Helical" evidence="6">
    <location>
        <begin position="161"/>
        <end position="182"/>
    </location>
</feature>
<dbReference type="SUPFAM" id="SSF103481">
    <property type="entry name" value="Multidrug resistance efflux transporter EmrE"/>
    <property type="match status" value="2"/>
</dbReference>
<feature type="transmembrane region" description="Helical" evidence="6">
    <location>
        <begin position="194"/>
        <end position="213"/>
    </location>
</feature>
<dbReference type="RefSeq" id="WP_124028572.1">
    <property type="nucleotide sequence ID" value="NZ_JBHRSN010000007.1"/>
</dbReference>
<feature type="transmembrane region" description="Helical" evidence="6">
    <location>
        <begin position="12"/>
        <end position="32"/>
    </location>
</feature>
<feature type="transmembrane region" description="Helical" evidence="6">
    <location>
        <begin position="79"/>
        <end position="105"/>
    </location>
</feature>
<protein>
    <submittedName>
        <fullName evidence="8">DMT family transporter</fullName>
    </submittedName>
</protein>
<name>A0A3N5YLF5_9ALTE</name>
<gene>
    <name evidence="8" type="ORF">DRW07_14125</name>
</gene>
<evidence type="ECO:0000256" key="6">
    <source>
        <dbReference type="SAM" id="Phobius"/>
    </source>
</evidence>
<feature type="domain" description="EamA" evidence="7">
    <location>
        <begin position="14"/>
        <end position="151"/>
    </location>
</feature>
<evidence type="ECO:0000313" key="8">
    <source>
        <dbReference type="EMBL" id="RPJ65941.1"/>
    </source>
</evidence>
<organism evidence="8 9">
    <name type="scientific">Alteromonas sediminis</name>
    <dbReference type="NCBI Taxonomy" id="2259342"/>
    <lineage>
        <taxon>Bacteria</taxon>
        <taxon>Pseudomonadati</taxon>
        <taxon>Pseudomonadota</taxon>
        <taxon>Gammaproteobacteria</taxon>
        <taxon>Alteromonadales</taxon>
        <taxon>Alteromonadaceae</taxon>
        <taxon>Alteromonas/Salinimonas group</taxon>
        <taxon>Alteromonas</taxon>
    </lineage>
</organism>
<feature type="transmembrane region" description="Helical" evidence="6">
    <location>
        <begin position="44"/>
        <end position="67"/>
    </location>
</feature>
<dbReference type="EMBL" id="RPOK01000004">
    <property type="protein sequence ID" value="RPJ65941.1"/>
    <property type="molecule type" value="Genomic_DNA"/>
</dbReference>
<keyword evidence="4 6" id="KW-1133">Transmembrane helix</keyword>
<dbReference type="OrthoDB" id="9813617at2"/>
<dbReference type="PANTHER" id="PTHR42920:SF5">
    <property type="entry name" value="EAMA DOMAIN-CONTAINING PROTEIN"/>
    <property type="match status" value="1"/>
</dbReference>
<feature type="transmembrane region" description="Helical" evidence="6">
    <location>
        <begin position="111"/>
        <end position="129"/>
    </location>
</feature>
<feature type="transmembrane region" description="Helical" evidence="6">
    <location>
        <begin position="257"/>
        <end position="276"/>
    </location>
</feature>
<evidence type="ECO:0000256" key="1">
    <source>
        <dbReference type="ARBA" id="ARBA00004651"/>
    </source>
</evidence>
<dbReference type="Pfam" id="PF00892">
    <property type="entry name" value="EamA"/>
    <property type="match status" value="2"/>
</dbReference>
<keyword evidence="9" id="KW-1185">Reference proteome</keyword>
<comment type="caution">
    <text evidence="8">The sequence shown here is derived from an EMBL/GenBank/DDBJ whole genome shotgun (WGS) entry which is preliminary data.</text>
</comment>
<evidence type="ECO:0000313" key="9">
    <source>
        <dbReference type="Proteomes" id="UP000275281"/>
    </source>
</evidence>
<accession>A0A3N5YLF5</accession>
<dbReference type="Proteomes" id="UP000275281">
    <property type="component" value="Unassembled WGS sequence"/>
</dbReference>
<dbReference type="InterPro" id="IPR000620">
    <property type="entry name" value="EamA_dom"/>
</dbReference>
<reference evidence="8 9" key="1">
    <citation type="submission" date="2018-11" db="EMBL/GenBank/DDBJ databases">
        <authorList>
            <person name="Ye M.-Q."/>
            <person name="Du Z.-J."/>
        </authorList>
    </citation>
    <scope>NUCLEOTIDE SEQUENCE [LARGE SCALE GENOMIC DNA]</scope>
    <source>
        <strain evidence="8 9">U0105</strain>
    </source>
</reference>
<evidence type="ECO:0000256" key="4">
    <source>
        <dbReference type="ARBA" id="ARBA00022989"/>
    </source>
</evidence>
<dbReference type="GO" id="GO:0005886">
    <property type="term" value="C:plasma membrane"/>
    <property type="evidence" value="ECO:0007669"/>
    <property type="project" value="UniProtKB-SubCell"/>
</dbReference>
<sequence>MQVASKLSNKDLTVGITLVVVGTILFSSKAIVVKYAYTYGVEPLMLQALRMLFVLPLYSAILSWLLIKGGSSAITTASLFGAICAGIACYHIASYLDLIGLMTISAGLERVILFCYPAIAVIMGWVFLGEKPTKQIGLAVTVSYAGILLFFLADVNISGTGIWFGSVMVFIASILTAWYMVANQHYSRQMGSQRFTCIAMIAACTSMLSHAVVQGVEGIAAQPQPVYISALGIAIFCTLIPSFMVSAGVKTIGASRAGVVGAIGPLITIVLSNWLLNEPVTSVHIIAIGLVIVGMRLLR</sequence>
<keyword evidence="2" id="KW-1003">Cell membrane</keyword>
<keyword evidence="5 6" id="KW-0472">Membrane</keyword>
<evidence type="ECO:0000256" key="2">
    <source>
        <dbReference type="ARBA" id="ARBA00022475"/>
    </source>
</evidence>
<dbReference type="InterPro" id="IPR037185">
    <property type="entry name" value="EmrE-like"/>
</dbReference>
<feature type="transmembrane region" description="Helical" evidence="6">
    <location>
        <begin position="225"/>
        <end position="245"/>
    </location>
</feature>
<evidence type="ECO:0000256" key="5">
    <source>
        <dbReference type="ARBA" id="ARBA00023136"/>
    </source>
</evidence>
<evidence type="ECO:0000256" key="3">
    <source>
        <dbReference type="ARBA" id="ARBA00022692"/>
    </source>
</evidence>
<dbReference type="AlphaFoldDB" id="A0A3N5YLF5"/>
<proteinExistence type="predicted"/>
<evidence type="ECO:0000259" key="7">
    <source>
        <dbReference type="Pfam" id="PF00892"/>
    </source>
</evidence>
<dbReference type="PANTHER" id="PTHR42920">
    <property type="entry name" value="OS03G0707200 PROTEIN-RELATED"/>
    <property type="match status" value="1"/>
</dbReference>
<feature type="transmembrane region" description="Helical" evidence="6">
    <location>
        <begin position="136"/>
        <end position="155"/>
    </location>
</feature>
<comment type="subcellular location">
    <subcellularLocation>
        <location evidence="1">Cell membrane</location>
        <topology evidence="1">Multi-pass membrane protein</topology>
    </subcellularLocation>
</comment>
<feature type="domain" description="EamA" evidence="7">
    <location>
        <begin position="164"/>
        <end position="298"/>
    </location>
</feature>
<feature type="transmembrane region" description="Helical" evidence="6">
    <location>
        <begin position="282"/>
        <end position="298"/>
    </location>
</feature>